<gene>
    <name evidence="5" type="ORF">IM811_005782</name>
</gene>
<evidence type="ECO:0000313" key="5">
    <source>
        <dbReference type="EMBL" id="KAF9744202.1"/>
    </source>
</evidence>
<feature type="domain" description="CCHC-type" evidence="4">
    <location>
        <begin position="375"/>
        <end position="388"/>
    </location>
</feature>
<dbReference type="GO" id="GO:0003676">
    <property type="term" value="F:nucleic acid binding"/>
    <property type="evidence" value="ECO:0007669"/>
    <property type="project" value="InterPro"/>
</dbReference>
<feature type="region of interest" description="Disordered" evidence="3">
    <location>
        <begin position="1"/>
        <end position="73"/>
    </location>
</feature>
<evidence type="ECO:0000256" key="3">
    <source>
        <dbReference type="SAM" id="MobiDB-lite"/>
    </source>
</evidence>
<evidence type="ECO:0000256" key="1">
    <source>
        <dbReference type="PROSITE-ProRule" id="PRU00047"/>
    </source>
</evidence>
<organism evidence="5 6">
    <name type="scientific">Bionectria ochroleuca</name>
    <name type="common">Gliocladium roseum</name>
    <dbReference type="NCBI Taxonomy" id="29856"/>
    <lineage>
        <taxon>Eukaryota</taxon>
        <taxon>Fungi</taxon>
        <taxon>Dikarya</taxon>
        <taxon>Ascomycota</taxon>
        <taxon>Pezizomycotina</taxon>
        <taxon>Sordariomycetes</taxon>
        <taxon>Hypocreomycetidae</taxon>
        <taxon>Hypocreales</taxon>
        <taxon>Bionectriaceae</taxon>
        <taxon>Clonostachys</taxon>
    </lineage>
</organism>
<dbReference type="SMART" id="SM00343">
    <property type="entry name" value="ZnF_C2HC"/>
    <property type="match status" value="2"/>
</dbReference>
<dbReference type="GO" id="GO:0008270">
    <property type="term" value="F:zinc ion binding"/>
    <property type="evidence" value="ECO:0007669"/>
    <property type="project" value="UniProtKB-KW"/>
</dbReference>
<feature type="coiled-coil region" evidence="2">
    <location>
        <begin position="117"/>
        <end position="151"/>
    </location>
</feature>
<dbReference type="PROSITE" id="PS50158">
    <property type="entry name" value="ZF_CCHC"/>
    <property type="match status" value="1"/>
</dbReference>
<keyword evidence="2" id="KW-0175">Coiled coil</keyword>
<keyword evidence="1" id="KW-0862">Zinc</keyword>
<evidence type="ECO:0000313" key="6">
    <source>
        <dbReference type="Proteomes" id="UP000616885"/>
    </source>
</evidence>
<evidence type="ECO:0000259" key="4">
    <source>
        <dbReference type="PROSITE" id="PS50158"/>
    </source>
</evidence>
<feature type="compositionally biased region" description="Acidic residues" evidence="3">
    <location>
        <begin position="50"/>
        <end position="59"/>
    </location>
</feature>
<dbReference type="InterPro" id="IPR001878">
    <property type="entry name" value="Znf_CCHC"/>
</dbReference>
<accession>A0A8H7MYJ7</accession>
<dbReference type="EMBL" id="JADCTT010000015">
    <property type="protein sequence ID" value="KAF9744202.1"/>
    <property type="molecule type" value="Genomic_DNA"/>
</dbReference>
<dbReference type="SUPFAM" id="SSF57756">
    <property type="entry name" value="Retrovirus zinc finger-like domains"/>
    <property type="match status" value="1"/>
</dbReference>
<keyword evidence="1" id="KW-0479">Metal-binding</keyword>
<dbReference type="InterPro" id="IPR036875">
    <property type="entry name" value="Znf_CCHC_sf"/>
</dbReference>
<dbReference type="Gene3D" id="4.10.60.10">
    <property type="entry name" value="Zinc finger, CCHC-type"/>
    <property type="match status" value="1"/>
</dbReference>
<protein>
    <recommendedName>
        <fullName evidence="4">CCHC-type domain-containing protein</fullName>
    </recommendedName>
</protein>
<sequence length="437" mass="48847">MSGVANPASDVIIVMGREPDAPGGGSQRPLRKRVKTTKALEAEQQNGDMEWQEEVESSEEAMGHTRARKKAAPKAAGGVGEAIQNLKQLLERDFNKKIELMKAEFQLEFTKLRDCMAEEMTRATAQMAQELSQAREQLTQVCGELEQTRLQLETLNKAEAPRSPGRTYANAARMTPVSMSAQSPSTVRSATPEPVFCTVDTSRVPEDRIGEATPAMIRKTVEQEMRTSSDQPHWRCVAVTRDGRNVNRLRVISRNEEEMQKIKTILEARKAPGARVLRDQLYPIKVDNMNRAAVFDQECKVLPAAMEALNQENEIQIAKVAWLSRKVNPKAYGSMVVYLTKASDVRRLLQVGYFLVAGESACTSVFERRTGPEQCYNCQELGHKAFSCSRNRVCARCAGEGHHHGECQVQVPKCALCSGPHEAFSRNCLKLYPRRHE</sequence>
<proteinExistence type="predicted"/>
<reference evidence="5" key="1">
    <citation type="submission" date="2020-10" db="EMBL/GenBank/DDBJ databases">
        <title>High-Quality Genome Resource of Clonostachys rosea strain S41 by Oxford Nanopore Long-Read Sequencing.</title>
        <authorList>
            <person name="Wang H."/>
        </authorList>
    </citation>
    <scope>NUCLEOTIDE SEQUENCE</scope>
    <source>
        <strain evidence="5">S41</strain>
    </source>
</reference>
<keyword evidence="1" id="KW-0863">Zinc-finger</keyword>
<dbReference type="Proteomes" id="UP000616885">
    <property type="component" value="Unassembled WGS sequence"/>
</dbReference>
<name>A0A8H7MYJ7_BIOOC</name>
<comment type="caution">
    <text evidence="5">The sequence shown here is derived from an EMBL/GenBank/DDBJ whole genome shotgun (WGS) entry which is preliminary data.</text>
</comment>
<evidence type="ECO:0000256" key="2">
    <source>
        <dbReference type="SAM" id="Coils"/>
    </source>
</evidence>
<dbReference type="AlphaFoldDB" id="A0A8H7MYJ7"/>